<dbReference type="SUPFAM" id="SSF52172">
    <property type="entry name" value="CheY-like"/>
    <property type="match status" value="1"/>
</dbReference>
<name>A0A926XT69_9BACT</name>
<gene>
    <name evidence="4" type="ORF">IC229_00900</name>
</gene>
<organism evidence="4 5">
    <name type="scientific">Spirosoma profusum</name>
    <dbReference type="NCBI Taxonomy" id="2771354"/>
    <lineage>
        <taxon>Bacteria</taxon>
        <taxon>Pseudomonadati</taxon>
        <taxon>Bacteroidota</taxon>
        <taxon>Cytophagia</taxon>
        <taxon>Cytophagales</taxon>
        <taxon>Cytophagaceae</taxon>
        <taxon>Spirosoma</taxon>
    </lineage>
</organism>
<feature type="modified residue" description="4-aspartylphosphate" evidence="1">
    <location>
        <position position="56"/>
    </location>
</feature>
<dbReference type="EMBL" id="JACWZY010000001">
    <property type="protein sequence ID" value="MBD2699174.1"/>
    <property type="molecule type" value="Genomic_DNA"/>
</dbReference>
<feature type="domain" description="HTH LytTR-type" evidence="3">
    <location>
        <begin position="132"/>
        <end position="204"/>
    </location>
</feature>
<dbReference type="Pfam" id="PF04397">
    <property type="entry name" value="LytTR"/>
    <property type="match status" value="1"/>
</dbReference>
<evidence type="ECO:0000313" key="4">
    <source>
        <dbReference type="EMBL" id="MBD2699174.1"/>
    </source>
</evidence>
<dbReference type="GO" id="GO:0000156">
    <property type="term" value="F:phosphorelay response regulator activity"/>
    <property type="evidence" value="ECO:0007669"/>
    <property type="project" value="InterPro"/>
</dbReference>
<dbReference type="InterPro" id="IPR011006">
    <property type="entry name" value="CheY-like_superfamily"/>
</dbReference>
<dbReference type="Pfam" id="PF00072">
    <property type="entry name" value="Response_reg"/>
    <property type="match status" value="1"/>
</dbReference>
<dbReference type="PANTHER" id="PTHR37299:SF1">
    <property type="entry name" value="STAGE 0 SPORULATION PROTEIN A HOMOLOG"/>
    <property type="match status" value="1"/>
</dbReference>
<dbReference type="PROSITE" id="PS50110">
    <property type="entry name" value="RESPONSE_REGULATORY"/>
    <property type="match status" value="1"/>
</dbReference>
<evidence type="ECO:0000313" key="5">
    <source>
        <dbReference type="Proteomes" id="UP000598820"/>
    </source>
</evidence>
<dbReference type="Gene3D" id="3.40.50.2300">
    <property type="match status" value="1"/>
</dbReference>
<dbReference type="AlphaFoldDB" id="A0A926XT69"/>
<proteinExistence type="predicted"/>
<protein>
    <submittedName>
        <fullName evidence="4">Response regulator transcription factor</fullName>
    </submittedName>
</protein>
<dbReference type="PANTHER" id="PTHR37299">
    <property type="entry name" value="TRANSCRIPTIONAL REGULATOR-RELATED"/>
    <property type="match status" value="1"/>
</dbReference>
<evidence type="ECO:0000259" key="3">
    <source>
        <dbReference type="PROSITE" id="PS50930"/>
    </source>
</evidence>
<accession>A0A926XT69</accession>
<evidence type="ECO:0000259" key="2">
    <source>
        <dbReference type="PROSITE" id="PS50110"/>
    </source>
</evidence>
<comment type="caution">
    <text evidence="4">The sequence shown here is derived from an EMBL/GenBank/DDBJ whole genome shotgun (WGS) entry which is preliminary data.</text>
</comment>
<sequence>MKIQKYIIVDDMESDALDLRAQLAKLPFLQLVGICPTIETTIELLATEHVDLILLDIKLSTQSGLFLLKSGIELPPVIITSAYPEFALESYEIGKAADYLLKPFSFERLLIAIYRALGIQASPTSFSSLDYIFLKMGRKVQRFDFQNIDFIEAYGIYSKVYSNNHSSVVNERLAMLTNLLPNHMFLRVHKSFIINIAKITSYDRSALWVHNFKIPIGVSFRSKLEGILRLFSNNDQDS</sequence>
<dbReference type="PROSITE" id="PS50930">
    <property type="entry name" value="HTH_LYTTR"/>
    <property type="match status" value="1"/>
</dbReference>
<dbReference type="Gene3D" id="2.40.50.1020">
    <property type="entry name" value="LytTr DNA-binding domain"/>
    <property type="match status" value="1"/>
</dbReference>
<feature type="domain" description="Response regulatory" evidence="2">
    <location>
        <begin position="5"/>
        <end position="117"/>
    </location>
</feature>
<dbReference type="InterPro" id="IPR007492">
    <property type="entry name" value="LytTR_DNA-bd_dom"/>
</dbReference>
<dbReference type="InterPro" id="IPR046947">
    <property type="entry name" value="LytR-like"/>
</dbReference>
<dbReference type="Proteomes" id="UP000598820">
    <property type="component" value="Unassembled WGS sequence"/>
</dbReference>
<keyword evidence="1" id="KW-0597">Phosphoprotein</keyword>
<evidence type="ECO:0000256" key="1">
    <source>
        <dbReference type="PROSITE-ProRule" id="PRU00169"/>
    </source>
</evidence>
<dbReference type="SMART" id="SM00850">
    <property type="entry name" value="LytTR"/>
    <property type="match status" value="1"/>
</dbReference>
<dbReference type="GO" id="GO:0003677">
    <property type="term" value="F:DNA binding"/>
    <property type="evidence" value="ECO:0007669"/>
    <property type="project" value="InterPro"/>
</dbReference>
<keyword evidence="5" id="KW-1185">Reference proteome</keyword>
<reference evidence="4" key="1">
    <citation type="submission" date="2020-09" db="EMBL/GenBank/DDBJ databases">
        <authorList>
            <person name="Kim M.K."/>
        </authorList>
    </citation>
    <scope>NUCLEOTIDE SEQUENCE</scope>
    <source>
        <strain evidence="4">BT702</strain>
    </source>
</reference>
<dbReference type="RefSeq" id="WP_190885035.1">
    <property type="nucleotide sequence ID" value="NZ_JACWZY010000001.1"/>
</dbReference>
<dbReference type="InterPro" id="IPR001789">
    <property type="entry name" value="Sig_transdc_resp-reg_receiver"/>
</dbReference>
<dbReference type="SMART" id="SM00448">
    <property type="entry name" value="REC"/>
    <property type="match status" value="1"/>
</dbReference>